<dbReference type="EMBL" id="BAAAPF010000003">
    <property type="protein sequence ID" value="GAA2107959.1"/>
    <property type="molecule type" value="Genomic_DNA"/>
</dbReference>
<proteinExistence type="predicted"/>
<accession>A0ABP5IWW7</accession>
<evidence type="ECO:0000313" key="2">
    <source>
        <dbReference type="Proteomes" id="UP001500443"/>
    </source>
</evidence>
<sequence>MNARRTFEREIGQERPAHRVPEGWQIRTMPDEFGREPVWLTVTDILRVYAPMDFVRFTFDDGTNATVGPHTPVFCRTTTEVKRAAQTGGESGTAPLCRCGHPEGAHVEQCSLCTADWFHAYTPADDAGSIDDARQWAQALGIELDERRVLSGLETVHGACDVDGVTVELDGYRPRTQDERQAAGGDGCG</sequence>
<gene>
    <name evidence="1" type="ORF">GCM10009802_03450</name>
</gene>
<name>A0ABP5IWW7_9ACTN</name>
<dbReference type="Proteomes" id="UP001500443">
    <property type="component" value="Unassembled WGS sequence"/>
</dbReference>
<reference evidence="2" key="1">
    <citation type="journal article" date="2019" name="Int. J. Syst. Evol. Microbiol.">
        <title>The Global Catalogue of Microorganisms (GCM) 10K type strain sequencing project: providing services to taxonomists for standard genome sequencing and annotation.</title>
        <authorList>
            <consortium name="The Broad Institute Genomics Platform"/>
            <consortium name="The Broad Institute Genome Sequencing Center for Infectious Disease"/>
            <person name="Wu L."/>
            <person name="Ma J."/>
        </authorList>
    </citation>
    <scope>NUCLEOTIDE SEQUENCE [LARGE SCALE GENOMIC DNA]</scope>
    <source>
        <strain evidence="2">JCM 15481</strain>
    </source>
</reference>
<comment type="caution">
    <text evidence="1">The sequence shown here is derived from an EMBL/GenBank/DDBJ whole genome shotgun (WGS) entry which is preliminary data.</text>
</comment>
<evidence type="ECO:0000313" key="1">
    <source>
        <dbReference type="EMBL" id="GAA2107959.1"/>
    </source>
</evidence>
<dbReference type="RefSeq" id="WP_344287097.1">
    <property type="nucleotide sequence ID" value="NZ_BAAAPF010000003.1"/>
</dbReference>
<protein>
    <submittedName>
        <fullName evidence="1">Uncharacterized protein</fullName>
    </submittedName>
</protein>
<organism evidence="1 2">
    <name type="scientific">Streptomyces synnematoformans</name>
    <dbReference type="NCBI Taxonomy" id="415721"/>
    <lineage>
        <taxon>Bacteria</taxon>
        <taxon>Bacillati</taxon>
        <taxon>Actinomycetota</taxon>
        <taxon>Actinomycetes</taxon>
        <taxon>Kitasatosporales</taxon>
        <taxon>Streptomycetaceae</taxon>
        <taxon>Streptomyces</taxon>
    </lineage>
</organism>
<keyword evidence="2" id="KW-1185">Reference proteome</keyword>